<dbReference type="EMBL" id="CP009687">
    <property type="protein sequence ID" value="AKL93769.1"/>
    <property type="molecule type" value="Genomic_DNA"/>
</dbReference>
<evidence type="ECO:0000313" key="2">
    <source>
        <dbReference type="EMBL" id="AKL93769.1"/>
    </source>
</evidence>
<dbReference type="STRING" id="84022.CACET_c02530"/>
<dbReference type="SUPFAM" id="SSF140566">
    <property type="entry name" value="FlgN-like"/>
    <property type="match status" value="1"/>
</dbReference>
<evidence type="ECO:0000256" key="1">
    <source>
        <dbReference type="ARBA" id="ARBA00022795"/>
    </source>
</evidence>
<sequence>MIRSIQQLKDTLRQELKMYKEVLATAEGKAEIIKKGKLKELEETTDKEQQYIRTMGTFEKIRRSIFVNISEEMDIAPLSSISELLLHLEEEEAIEIDGLRNELLEIIAILAEVNKLNEKLIYQSLDYVNFNIEMMTSRPETGNNYGENQGLKKKVSSSLLDVKI</sequence>
<dbReference type="PATRIC" id="fig|84022.5.peg.2000"/>
<dbReference type="RefSeq" id="WP_044826095.1">
    <property type="nucleotide sequence ID" value="NZ_CP009687.1"/>
</dbReference>
<dbReference type="Proteomes" id="UP000035704">
    <property type="component" value="Chromosome"/>
</dbReference>
<keyword evidence="1" id="KW-1005">Bacterial flagellum biogenesis</keyword>
<gene>
    <name evidence="2" type="ORF">CACET_c02530</name>
</gene>
<proteinExistence type="predicted"/>
<keyword evidence="3" id="KW-1185">Reference proteome</keyword>
<dbReference type="AlphaFoldDB" id="A0A0D8I6D4"/>
<protein>
    <submittedName>
        <fullName evidence="2">FlgN protein</fullName>
    </submittedName>
</protein>
<dbReference type="Gene3D" id="1.20.58.300">
    <property type="entry name" value="FlgN-like"/>
    <property type="match status" value="1"/>
</dbReference>
<dbReference type="KEGG" id="cace:CACET_c02530"/>
<dbReference type="Pfam" id="PF05130">
    <property type="entry name" value="FlgN"/>
    <property type="match status" value="1"/>
</dbReference>
<accession>A0A0D8I6D4</accession>
<dbReference type="OrthoDB" id="1680765at2"/>
<name>A0A0D8I6D4_9CLOT</name>
<dbReference type="InterPro" id="IPR036679">
    <property type="entry name" value="FlgN-like_sf"/>
</dbReference>
<reference evidence="2 3" key="1">
    <citation type="submission" date="2014-10" db="EMBL/GenBank/DDBJ databases">
        <title>Genome sequence of Clostridium aceticum DSM 1496.</title>
        <authorList>
            <person name="Poehlein A."/>
            <person name="Schiel-Bengelsdorf B."/>
            <person name="Gottschalk G."/>
            <person name="Duerre P."/>
            <person name="Daniel R."/>
        </authorList>
    </citation>
    <scope>NUCLEOTIDE SEQUENCE [LARGE SCALE GENOMIC DNA]</scope>
    <source>
        <strain evidence="2 3">DSM 1496</strain>
    </source>
</reference>
<dbReference type="GO" id="GO:0044780">
    <property type="term" value="P:bacterial-type flagellum assembly"/>
    <property type="evidence" value="ECO:0007669"/>
    <property type="project" value="InterPro"/>
</dbReference>
<dbReference type="InterPro" id="IPR007809">
    <property type="entry name" value="FlgN-like"/>
</dbReference>
<organism evidence="2 3">
    <name type="scientific">Clostridium aceticum</name>
    <dbReference type="NCBI Taxonomy" id="84022"/>
    <lineage>
        <taxon>Bacteria</taxon>
        <taxon>Bacillati</taxon>
        <taxon>Bacillota</taxon>
        <taxon>Clostridia</taxon>
        <taxon>Eubacteriales</taxon>
        <taxon>Clostridiaceae</taxon>
        <taxon>Clostridium</taxon>
    </lineage>
</organism>
<evidence type="ECO:0000313" key="3">
    <source>
        <dbReference type="Proteomes" id="UP000035704"/>
    </source>
</evidence>